<evidence type="ECO:0000313" key="6">
    <source>
        <dbReference type="EMBL" id="KAB1226875.1"/>
    </source>
</evidence>
<dbReference type="InterPro" id="IPR014720">
    <property type="entry name" value="dsRBD_dom"/>
</dbReference>
<evidence type="ECO:0000256" key="3">
    <source>
        <dbReference type="PROSITE-ProRule" id="PRU00266"/>
    </source>
</evidence>
<dbReference type="PANTHER" id="PTHR46031:SF31">
    <property type="entry name" value="DOUBLE-STRANDED RNA-BINDING PROTEIN 1-LIKE"/>
    <property type="match status" value="1"/>
</dbReference>
<dbReference type="SMART" id="SM00358">
    <property type="entry name" value="DSRM"/>
    <property type="match status" value="2"/>
</dbReference>
<name>A0A6A1WNL2_9ROSI</name>
<dbReference type="Gene3D" id="3.30.160.20">
    <property type="match status" value="2"/>
</dbReference>
<comment type="caution">
    <text evidence="5">The sequence shown here is derived from an EMBL/GenBank/DDBJ whole genome shotgun (WGS) entry which is preliminary data.</text>
</comment>
<sequence>MYKTKLQELCHKKQWGSPQYSTMKDGPDHDPSFKASVSVNGHLFHSPVLFKSSKAAQNDSAKLAFQHYFPSCNAYVQQLTLVLLDLQGQYKSRLNDYSQWKYLDPPSYTSKTAGPSHAIHFKATVTVGGHAFESPEFFKTLKEAEHAAAKAALMSLPLDGFQKAGRLWPVQESPEGVGSAGRFLHTKI</sequence>
<evidence type="ECO:0000256" key="1">
    <source>
        <dbReference type="ARBA" id="ARBA00022737"/>
    </source>
</evidence>
<reference evidence="5" key="3">
    <citation type="submission" date="2019-09" db="EMBL/GenBank/DDBJ databases">
        <authorList>
            <person name="Gao Z."/>
        </authorList>
    </citation>
    <scope>NUCLEOTIDE SEQUENCE</scope>
    <source>
        <tissue evidence="5">Leaves</tissue>
    </source>
</reference>
<dbReference type="Proteomes" id="UP000516437">
    <property type="component" value="Chromosome 1"/>
</dbReference>
<dbReference type="PROSITE" id="PS50137">
    <property type="entry name" value="DS_RBD"/>
    <property type="match status" value="2"/>
</dbReference>
<keyword evidence="2 3" id="KW-0694">RNA-binding</keyword>
<reference evidence="5 7" key="2">
    <citation type="journal article" date="2019" name="Plant Biotechnol. J.">
        <title>The red bayberry genome and genetic basis of sex determination.</title>
        <authorList>
            <person name="Jia H.M."/>
            <person name="Jia H.J."/>
            <person name="Cai Q.L."/>
            <person name="Wang Y."/>
            <person name="Zhao H.B."/>
            <person name="Yang W.F."/>
            <person name="Wang G.Y."/>
            <person name="Li Y.H."/>
            <person name="Zhan D.L."/>
            <person name="Shen Y.T."/>
            <person name="Niu Q.F."/>
            <person name="Chang L."/>
            <person name="Qiu J."/>
            <person name="Zhao L."/>
            <person name="Xie H.B."/>
            <person name="Fu W.Y."/>
            <person name="Jin J."/>
            <person name="Li X.W."/>
            <person name="Jiao Y."/>
            <person name="Zhou C.C."/>
            <person name="Tu T."/>
            <person name="Chai C.Y."/>
            <person name="Gao J.L."/>
            <person name="Fan L.J."/>
            <person name="van de Weg E."/>
            <person name="Wang J.Y."/>
            <person name="Gao Z.S."/>
        </authorList>
    </citation>
    <scope>NUCLEOTIDE SEQUENCE [LARGE SCALE GENOMIC DNA]</scope>
    <source>
        <tissue evidence="5">Leaves</tissue>
    </source>
</reference>
<proteinExistence type="predicted"/>
<dbReference type="GO" id="GO:0003723">
    <property type="term" value="F:RNA binding"/>
    <property type="evidence" value="ECO:0007669"/>
    <property type="project" value="UniProtKB-UniRule"/>
</dbReference>
<gene>
    <name evidence="5" type="ORF">CJ030_MR1G002645</name>
    <name evidence="6" type="ORF">CJ030_MR1G002658</name>
</gene>
<evidence type="ECO:0000313" key="7">
    <source>
        <dbReference type="Proteomes" id="UP000516437"/>
    </source>
</evidence>
<reference evidence="5" key="1">
    <citation type="submission" date="2018-07" db="EMBL/GenBank/DDBJ databases">
        <authorList>
            <person name="Gao Z.-S."/>
            <person name="Jia H.-M."/>
            <person name="Jia H.-J."/>
            <person name="Cai Q.-L."/>
            <person name="Wang Y."/>
            <person name="Zhao H.-B."/>
        </authorList>
    </citation>
    <scope>NUCLEOTIDE SEQUENCE</scope>
    <source>
        <tissue evidence="5">Leaves</tissue>
    </source>
</reference>
<dbReference type="EMBL" id="RXIC02000019">
    <property type="protein sequence ID" value="KAB1226875.1"/>
    <property type="molecule type" value="Genomic_DNA"/>
</dbReference>
<evidence type="ECO:0000313" key="5">
    <source>
        <dbReference type="EMBL" id="KAB1226862.1"/>
    </source>
</evidence>
<protein>
    <submittedName>
        <fullName evidence="5">Double-stranded RNA-binding protein 1</fullName>
    </submittedName>
</protein>
<evidence type="ECO:0000256" key="2">
    <source>
        <dbReference type="ARBA" id="ARBA00022884"/>
    </source>
</evidence>
<dbReference type="SUPFAM" id="SSF54768">
    <property type="entry name" value="dsRNA-binding domain-like"/>
    <property type="match status" value="2"/>
</dbReference>
<keyword evidence="1" id="KW-0677">Repeat</keyword>
<dbReference type="AlphaFoldDB" id="A0A6A1WNL2"/>
<dbReference type="Pfam" id="PF00035">
    <property type="entry name" value="dsrm"/>
    <property type="match status" value="2"/>
</dbReference>
<evidence type="ECO:0000259" key="4">
    <source>
        <dbReference type="PROSITE" id="PS50137"/>
    </source>
</evidence>
<dbReference type="PANTHER" id="PTHR46031">
    <property type="match status" value="1"/>
</dbReference>
<organism evidence="5 7">
    <name type="scientific">Morella rubra</name>
    <name type="common">Chinese bayberry</name>
    <dbReference type="NCBI Taxonomy" id="262757"/>
    <lineage>
        <taxon>Eukaryota</taxon>
        <taxon>Viridiplantae</taxon>
        <taxon>Streptophyta</taxon>
        <taxon>Embryophyta</taxon>
        <taxon>Tracheophyta</taxon>
        <taxon>Spermatophyta</taxon>
        <taxon>Magnoliopsida</taxon>
        <taxon>eudicotyledons</taxon>
        <taxon>Gunneridae</taxon>
        <taxon>Pentapetalae</taxon>
        <taxon>rosids</taxon>
        <taxon>fabids</taxon>
        <taxon>Fagales</taxon>
        <taxon>Myricaceae</taxon>
        <taxon>Morella</taxon>
    </lineage>
</organism>
<dbReference type="OrthoDB" id="5274873at2759"/>
<feature type="domain" description="DRBM" evidence="4">
    <location>
        <begin position="1"/>
        <end position="70"/>
    </location>
</feature>
<feature type="domain" description="DRBM" evidence="4">
    <location>
        <begin position="89"/>
        <end position="158"/>
    </location>
</feature>
<dbReference type="EMBL" id="RXIC02000019">
    <property type="protein sequence ID" value="KAB1226862.1"/>
    <property type="molecule type" value="Genomic_DNA"/>
</dbReference>
<keyword evidence="7" id="KW-1185">Reference proteome</keyword>
<accession>A0A6A1WNL2</accession>